<evidence type="ECO:0000313" key="1">
    <source>
        <dbReference type="EMBL" id="SDP79540.1"/>
    </source>
</evidence>
<evidence type="ECO:0000313" key="2">
    <source>
        <dbReference type="Proteomes" id="UP000198646"/>
    </source>
</evidence>
<feature type="non-terminal residue" evidence="1">
    <location>
        <position position="1"/>
    </location>
</feature>
<dbReference type="RefSeq" id="WP_167354587.1">
    <property type="nucleotide sequence ID" value="NZ_FNJD01000052.1"/>
</dbReference>
<proteinExistence type="predicted"/>
<name>A0ABY0T4U0_9RHOB</name>
<comment type="caution">
    <text evidence="1">The sequence shown here is derived from an EMBL/GenBank/DDBJ whole genome shotgun (WGS) entry which is preliminary data.</text>
</comment>
<reference evidence="1 2" key="1">
    <citation type="submission" date="2016-10" db="EMBL/GenBank/DDBJ databases">
        <authorList>
            <person name="Varghese N."/>
            <person name="Submissions S."/>
        </authorList>
    </citation>
    <scope>NUCLEOTIDE SEQUENCE [LARGE SCALE GENOMIC DNA]</scope>
    <source>
        <strain evidence="1 2">DSM 17584</strain>
    </source>
</reference>
<organism evidence="1 2">
    <name type="scientific">Sulfitobacter litoralis</name>
    <dbReference type="NCBI Taxonomy" id="335975"/>
    <lineage>
        <taxon>Bacteria</taxon>
        <taxon>Pseudomonadati</taxon>
        <taxon>Pseudomonadota</taxon>
        <taxon>Alphaproteobacteria</taxon>
        <taxon>Rhodobacterales</taxon>
        <taxon>Roseobacteraceae</taxon>
        <taxon>Sulfitobacter</taxon>
    </lineage>
</organism>
<dbReference type="Proteomes" id="UP000198646">
    <property type="component" value="Unassembled WGS sequence"/>
</dbReference>
<keyword evidence="2" id="KW-1185">Reference proteome</keyword>
<gene>
    <name evidence="1" type="ORF">SAMN04488512_1523</name>
</gene>
<sequence length="181" mass="20688">EGGSSWATDPGNANFVQWTIRTSAERREAAYEFSETSRRYDEKNWRRLNIAEHIGKLIVLSILEKKFEGVQTEIGILQQVRDDAKSHAVSGARDIDTLRRVWAHYKGVVHLGMALDFCEEHPMPQANLLHLAEQYRQELSHNCPKGTSKPYVSSEEQISFVYLSSLKGPRFRDRGLPYAVV</sequence>
<accession>A0ABY0T4U0</accession>
<protein>
    <submittedName>
        <fullName evidence="1">Uncharacterized protein</fullName>
    </submittedName>
</protein>
<dbReference type="EMBL" id="FNJD01000052">
    <property type="protein sequence ID" value="SDP79540.1"/>
    <property type="molecule type" value="Genomic_DNA"/>
</dbReference>